<dbReference type="EMBL" id="CM040982">
    <property type="protein sequence ID" value="MCJ8734637.1"/>
    <property type="molecule type" value="Genomic_DNA"/>
</dbReference>
<protein>
    <submittedName>
        <fullName evidence="1">Uncharacterized protein</fullName>
    </submittedName>
</protein>
<accession>A0ACC5YG70</accession>
<reference evidence="1" key="1">
    <citation type="submission" date="2020-02" db="EMBL/GenBank/DDBJ databases">
        <title>Genome sequencing of the panga catfish, Pangasius djambal.</title>
        <authorList>
            <person name="Wen M."/>
            <person name="Zahm M."/>
            <person name="Roques C."/>
            <person name="Cabau C."/>
            <person name="Klopp C."/>
            <person name="Donnadieu C."/>
            <person name="Jouanno E."/>
            <person name="Avarre J.-C."/>
            <person name="Campet M."/>
            <person name="Ha T."/>
            <person name="Dugue R."/>
            <person name="Lampietro C."/>
            <person name="Louis A."/>
            <person name="Herpin A."/>
            <person name="Echchiki A."/>
            <person name="Berthelot C."/>
            <person name="Parey E."/>
            <person name="Roest-Crollius H."/>
            <person name="Braasch I."/>
            <person name="Postlethwait J.H."/>
            <person name="Bobe J."/>
            <person name="Montfort J."/>
            <person name="Bouchez O."/>
            <person name="Begum T."/>
            <person name="Schartl M."/>
            <person name="Gustiano R."/>
            <person name="Guiguen Y."/>
        </authorList>
    </citation>
    <scope>NUCLEOTIDE SEQUENCE</scope>
    <source>
        <strain evidence="1">Pdj_M5554</strain>
    </source>
</reference>
<evidence type="ECO:0000313" key="2">
    <source>
        <dbReference type="Proteomes" id="UP000830395"/>
    </source>
</evidence>
<comment type="caution">
    <text evidence="1">The sequence shown here is derived from an EMBL/GenBank/DDBJ whole genome shotgun (WGS) entry which is preliminary data.</text>
</comment>
<sequence length="342" mass="37242">MVSSVLWTSARMLAFMCLLAPGSGYLLLREGEKCGGWIEGGCESGLICHSDEPSDDFFYAAGVCTKPAGCNCSEVQCPPIRRGGCRSRQVSDPCGCCSHCSKAKGQVCGGPSWRYGYCDSDLVCALVVGLDSVRPPQIGVCKAVPKHFKDTFSSPLCPVWYGCNVHVGNCDCYSQQTCVPVFSYSTYDACNKVLMEFLMYDIYDSDEKKKSSKPEKPARVCMEWGCEVRGCECVCQQRKCDDRTPPLYEEACCNILKESGCRNASCPEIPTPPCPADSFISEPHTDPGQCCPVVPAMCTCDFQTCAPKPTYCPNRGLPKLVVKGNGHPGTCCDRYECVKEGD</sequence>
<proteinExistence type="predicted"/>
<organism evidence="1 2">
    <name type="scientific">Pangasius djambal</name>
    <dbReference type="NCBI Taxonomy" id="1691987"/>
    <lineage>
        <taxon>Eukaryota</taxon>
        <taxon>Metazoa</taxon>
        <taxon>Chordata</taxon>
        <taxon>Craniata</taxon>
        <taxon>Vertebrata</taxon>
        <taxon>Euteleostomi</taxon>
        <taxon>Actinopterygii</taxon>
        <taxon>Neopterygii</taxon>
        <taxon>Teleostei</taxon>
        <taxon>Ostariophysi</taxon>
        <taxon>Siluriformes</taxon>
        <taxon>Pangasiidae</taxon>
        <taxon>Pangasius</taxon>
    </lineage>
</organism>
<name>A0ACC5YG70_9TELE</name>
<keyword evidence="2" id="KW-1185">Reference proteome</keyword>
<evidence type="ECO:0000313" key="1">
    <source>
        <dbReference type="EMBL" id="MCJ8734637.1"/>
    </source>
</evidence>
<gene>
    <name evidence="1" type="ORF">PDJAM_G00237680</name>
</gene>
<dbReference type="Proteomes" id="UP000830395">
    <property type="component" value="Chromosome 8"/>
</dbReference>